<gene>
    <name evidence="2" type="primary">PTAC2_2</name>
    <name evidence="2" type="ORF">CK203_076664</name>
</gene>
<evidence type="ECO:0000256" key="1">
    <source>
        <dbReference type="SAM" id="MobiDB-lite"/>
    </source>
</evidence>
<reference evidence="2 3" key="1">
    <citation type="journal article" date="2018" name="PLoS Genet.">
        <title>Population sequencing reveals clonal diversity and ancestral inbreeding in the grapevine cultivar Chardonnay.</title>
        <authorList>
            <person name="Roach M.J."/>
            <person name="Johnson D.L."/>
            <person name="Bohlmann J."/>
            <person name="van Vuuren H.J."/>
            <person name="Jones S.J."/>
            <person name="Pretorius I.S."/>
            <person name="Schmidt S.A."/>
            <person name="Borneman A.R."/>
        </authorList>
    </citation>
    <scope>NUCLEOTIDE SEQUENCE [LARGE SCALE GENOMIC DNA]</scope>
    <source>
        <strain evidence="3">cv. Chardonnay</strain>
        <tissue evidence="2">Leaf</tissue>
    </source>
</reference>
<comment type="caution">
    <text evidence="2">The sequence shown here is derived from an EMBL/GenBank/DDBJ whole genome shotgun (WGS) entry which is preliminary data.</text>
</comment>
<sequence length="108" mass="12237">MEKSSITRDFPVAKSAYAFLNEVSSSFCFPGWNKGRIVCQRSQLKRILSVKEQHSDEYKKDRIITLSNSPFPLPGTNTSMSNVKRDQLSNADAERSIMTRTELMTSTV</sequence>
<evidence type="ECO:0000313" key="2">
    <source>
        <dbReference type="EMBL" id="RVW52793.1"/>
    </source>
</evidence>
<name>A0A438EYL3_VITVI</name>
<evidence type="ECO:0000313" key="3">
    <source>
        <dbReference type="Proteomes" id="UP000288805"/>
    </source>
</evidence>
<proteinExistence type="predicted"/>
<protein>
    <submittedName>
        <fullName evidence="2">Pentatricopeptide repeat-containing protein, chloroplastic</fullName>
    </submittedName>
</protein>
<organism evidence="2 3">
    <name type="scientific">Vitis vinifera</name>
    <name type="common">Grape</name>
    <dbReference type="NCBI Taxonomy" id="29760"/>
    <lineage>
        <taxon>Eukaryota</taxon>
        <taxon>Viridiplantae</taxon>
        <taxon>Streptophyta</taxon>
        <taxon>Embryophyta</taxon>
        <taxon>Tracheophyta</taxon>
        <taxon>Spermatophyta</taxon>
        <taxon>Magnoliopsida</taxon>
        <taxon>eudicotyledons</taxon>
        <taxon>Gunneridae</taxon>
        <taxon>Pentapetalae</taxon>
        <taxon>rosids</taxon>
        <taxon>Vitales</taxon>
        <taxon>Vitaceae</taxon>
        <taxon>Viteae</taxon>
        <taxon>Vitis</taxon>
    </lineage>
</organism>
<feature type="region of interest" description="Disordered" evidence="1">
    <location>
        <begin position="70"/>
        <end position="90"/>
    </location>
</feature>
<dbReference type="Proteomes" id="UP000288805">
    <property type="component" value="Unassembled WGS sequence"/>
</dbReference>
<dbReference type="EMBL" id="QGNW01001162">
    <property type="protein sequence ID" value="RVW52793.1"/>
    <property type="molecule type" value="Genomic_DNA"/>
</dbReference>
<feature type="compositionally biased region" description="Polar residues" evidence="1">
    <location>
        <begin position="70"/>
        <end position="82"/>
    </location>
</feature>
<dbReference type="AlphaFoldDB" id="A0A438EYL3"/>
<accession>A0A438EYL3</accession>